<keyword evidence="3" id="KW-1185">Reference proteome</keyword>
<dbReference type="RefSeq" id="WP_070522675.1">
    <property type="nucleotide sequence ID" value="NZ_CP047357.1"/>
</dbReference>
<comment type="caution">
    <text evidence="2">The sequence shown here is derived from an EMBL/GenBank/DDBJ whole genome shotgun (WGS) entry which is preliminary data.</text>
</comment>
<evidence type="ECO:0000256" key="1">
    <source>
        <dbReference type="SAM" id="Coils"/>
    </source>
</evidence>
<gene>
    <name evidence="2" type="ORF">JOF33_000492</name>
</gene>
<dbReference type="EMBL" id="JAGINY010000001">
    <property type="protein sequence ID" value="MBP2331793.1"/>
    <property type="molecule type" value="Genomic_DNA"/>
</dbReference>
<proteinExistence type="predicted"/>
<feature type="coiled-coil region" evidence="1">
    <location>
        <begin position="73"/>
        <end position="107"/>
    </location>
</feature>
<protein>
    <submittedName>
        <fullName evidence="2">Uncharacterized protein</fullName>
    </submittedName>
</protein>
<keyword evidence="1" id="KW-0175">Coiled coil</keyword>
<name>A0ABS4U6H7_9CORY</name>
<dbReference type="Proteomes" id="UP001519305">
    <property type="component" value="Unassembled WGS sequence"/>
</dbReference>
<accession>A0ABS4U6H7</accession>
<sequence length="110" mass="12679">MPASRKPAFTDVDGVKVFARLTDIDGHLRLRLVDENEKQILLLNFYDAKQLGAAVDMFLGQRYGANFSELDGNISLEDRKELFHEELEELEEKLKKEAEEEKARRARGEL</sequence>
<evidence type="ECO:0000313" key="3">
    <source>
        <dbReference type="Proteomes" id="UP001519305"/>
    </source>
</evidence>
<organism evidence="2 3">
    <name type="scientific">Corynebacterium freneyi</name>
    <dbReference type="NCBI Taxonomy" id="134034"/>
    <lineage>
        <taxon>Bacteria</taxon>
        <taxon>Bacillati</taxon>
        <taxon>Actinomycetota</taxon>
        <taxon>Actinomycetes</taxon>
        <taxon>Mycobacteriales</taxon>
        <taxon>Corynebacteriaceae</taxon>
        <taxon>Corynebacterium</taxon>
    </lineage>
</organism>
<evidence type="ECO:0000313" key="2">
    <source>
        <dbReference type="EMBL" id="MBP2331793.1"/>
    </source>
</evidence>
<reference evidence="2 3" key="1">
    <citation type="submission" date="2021-03" db="EMBL/GenBank/DDBJ databases">
        <title>Sequencing the genomes of 1000 actinobacteria strains.</title>
        <authorList>
            <person name="Klenk H.-P."/>
        </authorList>
    </citation>
    <scope>NUCLEOTIDE SEQUENCE [LARGE SCALE GENOMIC DNA]</scope>
    <source>
        <strain evidence="2 3">DSM 44506</strain>
    </source>
</reference>